<proteinExistence type="predicted"/>
<protein>
    <submittedName>
        <fullName evidence="1">Uncharacterized protein</fullName>
    </submittedName>
</protein>
<evidence type="ECO:0000313" key="1">
    <source>
        <dbReference type="EMBL" id="KAK8034024.1"/>
    </source>
</evidence>
<evidence type="ECO:0000313" key="2">
    <source>
        <dbReference type="Proteomes" id="UP001444661"/>
    </source>
</evidence>
<accession>A0ABR1SJX6</accession>
<name>A0ABR1SJX6_9PEZI</name>
<dbReference type="EMBL" id="JAQQWK010000009">
    <property type="protein sequence ID" value="KAK8034024.1"/>
    <property type="molecule type" value="Genomic_DNA"/>
</dbReference>
<sequence length="106" mass="10807">MSPPLSANKNRHRAGFVVAADVGLGEFSGDTTQLESAVSSSSTEANLAVGDASFAIPGYHKQSNSSSKTKMESSATGCKISIQAPQIVAQVQTTNGASSMVGLFAK</sequence>
<dbReference type="Proteomes" id="UP001444661">
    <property type="component" value="Unassembled WGS sequence"/>
</dbReference>
<keyword evidence="2" id="KW-1185">Reference proteome</keyword>
<comment type="caution">
    <text evidence="1">The sequence shown here is derived from an EMBL/GenBank/DDBJ whole genome shotgun (WGS) entry which is preliminary data.</text>
</comment>
<gene>
    <name evidence="1" type="ORF">PG993_009019</name>
</gene>
<reference evidence="1 2" key="1">
    <citation type="submission" date="2023-01" db="EMBL/GenBank/DDBJ databases">
        <title>Analysis of 21 Apiospora genomes using comparative genomics revels a genus with tremendous synthesis potential of carbohydrate active enzymes and secondary metabolites.</title>
        <authorList>
            <person name="Sorensen T."/>
        </authorList>
    </citation>
    <scope>NUCLEOTIDE SEQUENCE [LARGE SCALE GENOMIC DNA]</scope>
    <source>
        <strain evidence="1 2">CBS 33761</strain>
    </source>
</reference>
<organism evidence="1 2">
    <name type="scientific">Apiospora rasikravindrae</name>
    <dbReference type="NCBI Taxonomy" id="990691"/>
    <lineage>
        <taxon>Eukaryota</taxon>
        <taxon>Fungi</taxon>
        <taxon>Dikarya</taxon>
        <taxon>Ascomycota</taxon>
        <taxon>Pezizomycotina</taxon>
        <taxon>Sordariomycetes</taxon>
        <taxon>Xylariomycetidae</taxon>
        <taxon>Amphisphaeriales</taxon>
        <taxon>Apiosporaceae</taxon>
        <taxon>Apiospora</taxon>
    </lineage>
</organism>